<feature type="region of interest" description="Disordered" evidence="1">
    <location>
        <begin position="197"/>
        <end position="216"/>
    </location>
</feature>
<evidence type="ECO:0000256" key="3">
    <source>
        <dbReference type="SAM" id="SignalP"/>
    </source>
</evidence>
<gene>
    <name evidence="4" type="ORF">DBRI00130_LOCUS20108</name>
</gene>
<evidence type="ECO:0000256" key="2">
    <source>
        <dbReference type="SAM" id="Phobius"/>
    </source>
</evidence>
<feature type="signal peptide" evidence="3">
    <location>
        <begin position="1"/>
        <end position="18"/>
    </location>
</feature>
<keyword evidence="2" id="KW-0812">Transmembrane</keyword>
<accession>A0A7S4RLY8</accession>
<reference evidence="4" key="1">
    <citation type="submission" date="2021-01" db="EMBL/GenBank/DDBJ databases">
        <authorList>
            <person name="Corre E."/>
            <person name="Pelletier E."/>
            <person name="Niang G."/>
            <person name="Scheremetjew M."/>
            <person name="Finn R."/>
            <person name="Kale V."/>
            <person name="Holt S."/>
            <person name="Cochrane G."/>
            <person name="Meng A."/>
            <person name="Brown T."/>
            <person name="Cohen L."/>
        </authorList>
    </citation>
    <scope>NUCLEOTIDE SEQUENCE</scope>
    <source>
        <strain evidence="4">GSO104</strain>
    </source>
</reference>
<feature type="chain" id="PRO_5030554927" evidence="3">
    <location>
        <begin position="19"/>
        <end position="248"/>
    </location>
</feature>
<evidence type="ECO:0000313" key="4">
    <source>
        <dbReference type="EMBL" id="CAE4617141.1"/>
    </source>
</evidence>
<name>A0A7S4RLY8_9STRA</name>
<organism evidence="4">
    <name type="scientific">Ditylum brightwellii</name>
    <dbReference type="NCBI Taxonomy" id="49249"/>
    <lineage>
        <taxon>Eukaryota</taxon>
        <taxon>Sar</taxon>
        <taxon>Stramenopiles</taxon>
        <taxon>Ochrophyta</taxon>
        <taxon>Bacillariophyta</taxon>
        <taxon>Mediophyceae</taxon>
        <taxon>Lithodesmiophycidae</taxon>
        <taxon>Lithodesmiales</taxon>
        <taxon>Lithodesmiaceae</taxon>
        <taxon>Ditylum</taxon>
    </lineage>
</organism>
<keyword evidence="2" id="KW-0472">Membrane</keyword>
<dbReference type="AlphaFoldDB" id="A0A7S4RLY8"/>
<evidence type="ECO:0000256" key="1">
    <source>
        <dbReference type="SAM" id="MobiDB-lite"/>
    </source>
</evidence>
<dbReference type="EMBL" id="HBNS01025482">
    <property type="protein sequence ID" value="CAE4617141.1"/>
    <property type="molecule type" value="Transcribed_RNA"/>
</dbReference>
<sequence length="248" mass="27346">MIQHLLLLFLVLITPSSSSSYHRKEPIHLSITTTSFYSSSYATTDALRSQTPLFGITSKTTISLPLLLKSGLSLSLDHGLYNIPWYNLISSSSSSKEKDDQLLKSIIVRILYTKTSVGGGEIHNVMSYPLYISAYTAEKEHVLQHADHADVDVTYVWMEEVDLDTRCGFVVMMVVTVLVCCFVFWGACAAAEEEEEQEYKESSSDGGSGGGYYAETDDSMSLNADMYQGAYGRTSTAYRRGGGGGKWD</sequence>
<keyword evidence="2" id="KW-1133">Transmembrane helix</keyword>
<proteinExistence type="predicted"/>
<protein>
    <submittedName>
        <fullName evidence="4">Uncharacterized protein</fullName>
    </submittedName>
</protein>
<keyword evidence="3" id="KW-0732">Signal</keyword>
<feature type="transmembrane region" description="Helical" evidence="2">
    <location>
        <begin position="169"/>
        <end position="191"/>
    </location>
</feature>